<dbReference type="OrthoDB" id="5599753at2759"/>
<feature type="transmembrane region" description="Helical" evidence="8">
    <location>
        <begin position="52"/>
        <end position="72"/>
    </location>
</feature>
<feature type="domain" description="LITAF" evidence="9">
    <location>
        <begin position="13"/>
        <end position="95"/>
    </location>
</feature>
<dbReference type="PANTHER" id="PTHR23292:SF6">
    <property type="entry name" value="FI16602P1-RELATED"/>
    <property type="match status" value="1"/>
</dbReference>
<evidence type="ECO:0000256" key="1">
    <source>
        <dbReference type="ARBA" id="ARBA00004414"/>
    </source>
</evidence>
<reference evidence="10" key="1">
    <citation type="submission" date="2020-08" db="EMBL/GenBank/DDBJ databases">
        <title>Multicomponent nature underlies the extraordinary mechanical properties of spider dragline silk.</title>
        <authorList>
            <person name="Kono N."/>
            <person name="Nakamura H."/>
            <person name="Mori M."/>
            <person name="Yoshida Y."/>
            <person name="Ohtoshi R."/>
            <person name="Malay A.D."/>
            <person name="Moran D.A.P."/>
            <person name="Tomita M."/>
            <person name="Numata K."/>
            <person name="Arakawa K."/>
        </authorList>
    </citation>
    <scope>NUCLEOTIDE SEQUENCE</scope>
</reference>
<accession>A0A8X6YCD5</accession>
<evidence type="ECO:0000313" key="10">
    <source>
        <dbReference type="EMBL" id="GFY70225.1"/>
    </source>
</evidence>
<comment type="similarity">
    <text evidence="4">Belongs to the CDIP1/LITAF family.</text>
</comment>
<evidence type="ECO:0000259" key="9">
    <source>
        <dbReference type="PROSITE" id="PS51837"/>
    </source>
</evidence>
<dbReference type="EMBL" id="BMAV01018103">
    <property type="protein sequence ID" value="GFY70225.1"/>
    <property type="molecule type" value="Genomic_DNA"/>
</dbReference>
<dbReference type="EMBL" id="BMAV01023679">
    <property type="protein sequence ID" value="GFY79604.1"/>
    <property type="molecule type" value="Genomic_DNA"/>
</dbReference>
<keyword evidence="8" id="KW-0812">Transmembrane</keyword>
<keyword evidence="12" id="KW-1185">Reference proteome</keyword>
<keyword evidence="5" id="KW-0479">Metal-binding</keyword>
<sequence length="96" mass="10794">MEKSYPGMEMQPTNVTVVMPPQVFGKEPTQVTCGNCKNVVVTTTLYQDGGCVYMSAILLFCFCLPFTFVPFITYPCKDVTHYCPTCKARLGTYKRL</sequence>
<proteinExistence type="inferred from homology"/>
<dbReference type="GO" id="GO:0031902">
    <property type="term" value="C:late endosome membrane"/>
    <property type="evidence" value="ECO:0007669"/>
    <property type="project" value="UniProtKB-SubCell"/>
</dbReference>
<evidence type="ECO:0000313" key="12">
    <source>
        <dbReference type="Proteomes" id="UP000886998"/>
    </source>
</evidence>
<evidence type="ECO:0000256" key="3">
    <source>
        <dbReference type="ARBA" id="ARBA00004630"/>
    </source>
</evidence>
<keyword evidence="7 8" id="KW-0472">Membrane</keyword>
<keyword evidence="6" id="KW-0862">Zinc</keyword>
<dbReference type="AlphaFoldDB" id="A0A8X6YCD5"/>
<dbReference type="PANTHER" id="PTHR23292">
    <property type="entry name" value="LIPOPOLYSACCHARIDE-INDUCED TUMOR NECROSIS FACTOR-ALPHA FACTOR"/>
    <property type="match status" value="1"/>
</dbReference>
<protein>
    <submittedName>
        <fullName evidence="10">LITAF domain-containing protein</fullName>
    </submittedName>
</protein>
<keyword evidence="8" id="KW-1133">Transmembrane helix</keyword>
<evidence type="ECO:0000256" key="8">
    <source>
        <dbReference type="SAM" id="Phobius"/>
    </source>
</evidence>
<dbReference type="GO" id="GO:0005765">
    <property type="term" value="C:lysosomal membrane"/>
    <property type="evidence" value="ECO:0007669"/>
    <property type="project" value="UniProtKB-SubCell"/>
</dbReference>
<evidence type="ECO:0000256" key="4">
    <source>
        <dbReference type="ARBA" id="ARBA00005975"/>
    </source>
</evidence>
<evidence type="ECO:0000313" key="11">
    <source>
        <dbReference type="EMBL" id="GFY79604.1"/>
    </source>
</evidence>
<name>A0A8X6YCD5_9ARAC</name>
<evidence type="ECO:0000256" key="7">
    <source>
        <dbReference type="ARBA" id="ARBA00023136"/>
    </source>
</evidence>
<evidence type="ECO:0000256" key="2">
    <source>
        <dbReference type="ARBA" id="ARBA00004481"/>
    </source>
</evidence>
<evidence type="ECO:0000256" key="6">
    <source>
        <dbReference type="ARBA" id="ARBA00022833"/>
    </source>
</evidence>
<dbReference type="Pfam" id="PF10601">
    <property type="entry name" value="zf-LITAF-like"/>
    <property type="match status" value="1"/>
</dbReference>
<dbReference type="GO" id="GO:0008270">
    <property type="term" value="F:zinc ion binding"/>
    <property type="evidence" value="ECO:0007669"/>
    <property type="project" value="TreeGrafter"/>
</dbReference>
<dbReference type="Proteomes" id="UP000886998">
    <property type="component" value="Unassembled WGS sequence"/>
</dbReference>
<dbReference type="SMART" id="SM00714">
    <property type="entry name" value="LITAF"/>
    <property type="match status" value="1"/>
</dbReference>
<organism evidence="10 12">
    <name type="scientific">Trichonephila inaurata madagascariensis</name>
    <dbReference type="NCBI Taxonomy" id="2747483"/>
    <lineage>
        <taxon>Eukaryota</taxon>
        <taxon>Metazoa</taxon>
        <taxon>Ecdysozoa</taxon>
        <taxon>Arthropoda</taxon>
        <taxon>Chelicerata</taxon>
        <taxon>Arachnida</taxon>
        <taxon>Araneae</taxon>
        <taxon>Araneomorphae</taxon>
        <taxon>Entelegynae</taxon>
        <taxon>Araneoidea</taxon>
        <taxon>Nephilidae</taxon>
        <taxon>Trichonephila</taxon>
        <taxon>Trichonephila inaurata</taxon>
    </lineage>
</organism>
<dbReference type="InterPro" id="IPR037519">
    <property type="entry name" value="LITAF_fam"/>
</dbReference>
<dbReference type="InterPro" id="IPR006629">
    <property type="entry name" value="LITAF"/>
</dbReference>
<evidence type="ECO:0000256" key="5">
    <source>
        <dbReference type="ARBA" id="ARBA00022723"/>
    </source>
</evidence>
<comment type="caution">
    <text evidence="10">The sequence shown here is derived from an EMBL/GenBank/DDBJ whole genome shotgun (WGS) entry which is preliminary data.</text>
</comment>
<gene>
    <name evidence="10" type="primary">AVEN_275295_1</name>
    <name evidence="11" type="ORF">TNIN_236351</name>
    <name evidence="10" type="ORF">TNIN_338711</name>
</gene>
<comment type="subcellular location">
    <subcellularLocation>
        <location evidence="2">Endosome membrane</location>
        <topology evidence="2">Peripheral membrane protein</topology>
    </subcellularLocation>
    <subcellularLocation>
        <location evidence="1">Late endosome membrane</location>
    </subcellularLocation>
    <subcellularLocation>
        <location evidence="3">Lysosome membrane</location>
        <topology evidence="3">Peripheral membrane protein</topology>
        <orientation evidence="3">Cytoplasmic side</orientation>
    </subcellularLocation>
</comment>
<dbReference type="PROSITE" id="PS51837">
    <property type="entry name" value="LITAF"/>
    <property type="match status" value="1"/>
</dbReference>